<geneLocation type="plasmid" evidence="8 9">
    <name>pA</name>
</geneLocation>
<feature type="domain" description="Multidrug resistance protein MdtA-like C-terminal permuted SH3" evidence="7">
    <location>
        <begin position="329"/>
        <end position="386"/>
    </location>
</feature>
<proteinExistence type="inferred from homology"/>
<dbReference type="Pfam" id="PF25917">
    <property type="entry name" value="BSH_RND"/>
    <property type="match status" value="1"/>
</dbReference>
<dbReference type="InterPro" id="IPR058627">
    <property type="entry name" value="MdtA-like_C"/>
</dbReference>
<dbReference type="Gene3D" id="2.40.50.100">
    <property type="match status" value="1"/>
</dbReference>
<keyword evidence="3" id="KW-0732">Signal</keyword>
<organism evidence="8 9">
    <name type="scientific">Ensifer adhaerens</name>
    <name type="common">Sinorhizobium morelense</name>
    <dbReference type="NCBI Taxonomy" id="106592"/>
    <lineage>
        <taxon>Bacteria</taxon>
        <taxon>Pseudomonadati</taxon>
        <taxon>Pseudomonadota</taxon>
        <taxon>Alphaproteobacteria</taxon>
        <taxon>Hyphomicrobiales</taxon>
        <taxon>Rhizobiaceae</taxon>
        <taxon>Sinorhizobium/Ensifer group</taxon>
        <taxon>Ensifer</taxon>
    </lineage>
</organism>
<evidence type="ECO:0000313" key="8">
    <source>
        <dbReference type="EMBL" id="USJ26850.1"/>
    </source>
</evidence>
<evidence type="ECO:0000256" key="2">
    <source>
        <dbReference type="ARBA" id="ARBA00009477"/>
    </source>
</evidence>
<dbReference type="RefSeq" id="WP_252160896.1">
    <property type="nucleotide sequence ID" value="NZ_CP098808.1"/>
</dbReference>
<dbReference type="Gene3D" id="1.10.287.470">
    <property type="entry name" value="Helix hairpin bin"/>
    <property type="match status" value="1"/>
</dbReference>
<dbReference type="Gene3D" id="2.40.420.20">
    <property type="match status" value="1"/>
</dbReference>
<feature type="domain" description="Multidrug resistance protein MdtA-like barrel-sandwich hybrid" evidence="5">
    <location>
        <begin position="85"/>
        <end position="223"/>
    </location>
</feature>
<comment type="similarity">
    <text evidence="2">Belongs to the membrane fusion protein (MFP) (TC 8.A.1) family.</text>
</comment>
<dbReference type="PANTHER" id="PTHR30158">
    <property type="entry name" value="ACRA/E-RELATED COMPONENT OF DRUG EFFLUX TRANSPORTER"/>
    <property type="match status" value="1"/>
</dbReference>
<evidence type="ECO:0000259" key="5">
    <source>
        <dbReference type="Pfam" id="PF25917"/>
    </source>
</evidence>
<dbReference type="Pfam" id="PF25967">
    <property type="entry name" value="RND-MFP_C"/>
    <property type="match status" value="1"/>
</dbReference>
<protein>
    <submittedName>
        <fullName evidence="8">Efflux RND transporter periplasmic adaptor subunit</fullName>
    </submittedName>
</protein>
<dbReference type="Pfam" id="PF25944">
    <property type="entry name" value="Beta-barrel_RND"/>
    <property type="match status" value="1"/>
</dbReference>
<dbReference type="PANTHER" id="PTHR30158:SF10">
    <property type="entry name" value="CATION EFFLUX PUMP"/>
    <property type="match status" value="1"/>
</dbReference>
<sequence>MSKKAAALFLAGIATVGGLALADGDGMGTFASRLLGLASSTSASEAVAATGTTGAPMPKVPVAEVITREVAPAVEFTGHFEAAKSVELRPRVGGAIDRVSVPEGALVKPEQVLFQIDPRPFQVALDAAKARLKQAIVLLDHADIAFRRAKSLAPNGTVSRKTYDDAEAVRRQRQAEVEIAKAAVAAAELDLSFTRVAAPIGGRVDRVRVTEGNLVSGGNAGAATLLTTIVSTDPLYVYFDIDEATFLDFVGRARPDNGEGGTEKLPVGIGLMTDAGFPHAGVLDFISNQVERSTGTIRARAIVRNPDGLLAPGLFARVNLVTAQPARTVLIDDQAIGTDQGRRYVLTLGSGNKAEYRPIELGPMIDGLRVVASGLRPGEKIILKGLVRPGMEVDPQTVSMVSGEAAKGDLAAAASQEARR</sequence>
<name>A0A9Q8YCV1_ENSAD</name>
<dbReference type="FunFam" id="2.40.420.20:FF:000001">
    <property type="entry name" value="Efflux RND transporter periplasmic adaptor subunit"/>
    <property type="match status" value="1"/>
</dbReference>
<dbReference type="GO" id="GO:0005886">
    <property type="term" value="C:plasma membrane"/>
    <property type="evidence" value="ECO:0007669"/>
    <property type="project" value="TreeGrafter"/>
</dbReference>
<feature type="signal peptide" evidence="3">
    <location>
        <begin position="1"/>
        <end position="22"/>
    </location>
</feature>
<dbReference type="Proteomes" id="UP001055460">
    <property type="component" value="Plasmid pA"/>
</dbReference>
<dbReference type="SUPFAM" id="SSF111369">
    <property type="entry name" value="HlyD-like secretion proteins"/>
    <property type="match status" value="1"/>
</dbReference>
<evidence type="ECO:0000259" key="6">
    <source>
        <dbReference type="Pfam" id="PF25944"/>
    </source>
</evidence>
<dbReference type="InterPro" id="IPR058624">
    <property type="entry name" value="MdtA-like_HH"/>
</dbReference>
<evidence type="ECO:0000256" key="1">
    <source>
        <dbReference type="ARBA" id="ARBA00004196"/>
    </source>
</evidence>
<keyword evidence="8" id="KW-0614">Plasmid</keyword>
<feature type="chain" id="PRO_5040366526" evidence="3">
    <location>
        <begin position="23"/>
        <end position="420"/>
    </location>
</feature>
<dbReference type="GO" id="GO:0046677">
    <property type="term" value="P:response to antibiotic"/>
    <property type="evidence" value="ECO:0007669"/>
    <property type="project" value="TreeGrafter"/>
</dbReference>
<evidence type="ECO:0000256" key="3">
    <source>
        <dbReference type="SAM" id="SignalP"/>
    </source>
</evidence>
<evidence type="ECO:0000259" key="7">
    <source>
        <dbReference type="Pfam" id="PF25967"/>
    </source>
</evidence>
<evidence type="ECO:0000313" key="9">
    <source>
        <dbReference type="Proteomes" id="UP001055460"/>
    </source>
</evidence>
<dbReference type="Gene3D" id="2.40.30.170">
    <property type="match status" value="1"/>
</dbReference>
<reference evidence="8" key="1">
    <citation type="submission" date="2022-06" db="EMBL/GenBank/DDBJ databases">
        <title>Physiological and biochemical characterization and genomic elucidation of a strain of the genus Ensifer adhaerens M8 that combines arsenic oxidation and chromium reduction.</title>
        <authorList>
            <person name="Li X."/>
            <person name="Yu c."/>
        </authorList>
    </citation>
    <scope>NUCLEOTIDE SEQUENCE</scope>
    <source>
        <strain evidence="8">M8</strain>
        <plasmid evidence="8">pA</plasmid>
    </source>
</reference>
<evidence type="ECO:0000259" key="4">
    <source>
        <dbReference type="Pfam" id="PF25876"/>
    </source>
</evidence>
<dbReference type="InterPro" id="IPR058626">
    <property type="entry name" value="MdtA-like_b-barrel"/>
</dbReference>
<feature type="domain" description="Multidrug resistance protein MdtA-like beta-barrel" evidence="6">
    <location>
        <begin position="234"/>
        <end position="320"/>
    </location>
</feature>
<gene>
    <name evidence="8" type="ORF">NE863_23250</name>
</gene>
<dbReference type="EMBL" id="CP098808">
    <property type="protein sequence ID" value="USJ26850.1"/>
    <property type="molecule type" value="Genomic_DNA"/>
</dbReference>
<feature type="domain" description="Multidrug resistance protein MdtA-like alpha-helical hairpin" evidence="4">
    <location>
        <begin position="125"/>
        <end position="194"/>
    </location>
</feature>
<comment type="subcellular location">
    <subcellularLocation>
        <location evidence="1">Cell envelope</location>
    </subcellularLocation>
</comment>
<dbReference type="InterPro" id="IPR058625">
    <property type="entry name" value="MdtA-like_BSH"/>
</dbReference>
<dbReference type="AlphaFoldDB" id="A0A9Q8YCV1"/>
<dbReference type="GO" id="GO:0022857">
    <property type="term" value="F:transmembrane transporter activity"/>
    <property type="evidence" value="ECO:0007669"/>
    <property type="project" value="InterPro"/>
</dbReference>
<accession>A0A9Q8YCV1</accession>
<dbReference type="InterPro" id="IPR006143">
    <property type="entry name" value="RND_pump_MFP"/>
</dbReference>
<dbReference type="NCBIfam" id="TIGR01730">
    <property type="entry name" value="RND_mfp"/>
    <property type="match status" value="1"/>
</dbReference>
<dbReference type="Pfam" id="PF25876">
    <property type="entry name" value="HH_MFP_RND"/>
    <property type="match status" value="1"/>
</dbReference>
<dbReference type="GO" id="GO:0030313">
    <property type="term" value="C:cell envelope"/>
    <property type="evidence" value="ECO:0007669"/>
    <property type="project" value="UniProtKB-SubCell"/>
</dbReference>